<dbReference type="RefSeq" id="WP_380752347.1">
    <property type="nucleotide sequence ID" value="NZ_JBHULT010000009.1"/>
</dbReference>
<evidence type="ECO:0000313" key="2">
    <source>
        <dbReference type="Proteomes" id="UP001597468"/>
    </source>
</evidence>
<accession>A0ABW5IXG3</accession>
<comment type="caution">
    <text evidence="1">The sequence shown here is derived from an EMBL/GenBank/DDBJ whole genome shotgun (WGS) entry which is preliminary data.</text>
</comment>
<keyword evidence="2" id="KW-1185">Reference proteome</keyword>
<organism evidence="1 2">
    <name type="scientific">Salinimicrobium flavum</name>
    <dbReference type="NCBI Taxonomy" id="1737065"/>
    <lineage>
        <taxon>Bacteria</taxon>
        <taxon>Pseudomonadati</taxon>
        <taxon>Bacteroidota</taxon>
        <taxon>Flavobacteriia</taxon>
        <taxon>Flavobacteriales</taxon>
        <taxon>Flavobacteriaceae</taxon>
        <taxon>Salinimicrobium</taxon>
    </lineage>
</organism>
<gene>
    <name evidence="1" type="ORF">ACFSTG_10710</name>
</gene>
<protein>
    <submittedName>
        <fullName evidence="1">Uncharacterized protein</fullName>
    </submittedName>
</protein>
<reference evidence="2" key="1">
    <citation type="journal article" date="2019" name="Int. J. Syst. Evol. Microbiol.">
        <title>The Global Catalogue of Microorganisms (GCM) 10K type strain sequencing project: providing services to taxonomists for standard genome sequencing and annotation.</title>
        <authorList>
            <consortium name="The Broad Institute Genomics Platform"/>
            <consortium name="The Broad Institute Genome Sequencing Center for Infectious Disease"/>
            <person name="Wu L."/>
            <person name="Ma J."/>
        </authorList>
    </citation>
    <scope>NUCLEOTIDE SEQUENCE [LARGE SCALE GENOMIC DNA]</scope>
    <source>
        <strain evidence="2">KCTC 42585</strain>
    </source>
</reference>
<dbReference type="EMBL" id="JBHULT010000009">
    <property type="protein sequence ID" value="MFD2518366.1"/>
    <property type="molecule type" value="Genomic_DNA"/>
</dbReference>
<evidence type="ECO:0000313" key="1">
    <source>
        <dbReference type="EMBL" id="MFD2518366.1"/>
    </source>
</evidence>
<sequence length="117" mass="13952">MMVQYGIWIFDEKVGLIGRPENFPEIFLGTDKIWEIKETRMGPVWKWPVQFAELGWFTPRIADNFNKAFFFAQKYFEGFRPKDTPEKLDLDTRTLQVQTEILSDHFRGTDEELSVRK</sequence>
<dbReference type="Proteomes" id="UP001597468">
    <property type="component" value="Unassembled WGS sequence"/>
</dbReference>
<proteinExistence type="predicted"/>
<name>A0ABW5IXG3_9FLAO</name>